<sequence>MNTIDQLESGILEEATNQSIIQKTEKSEAAIFSRRIARSIIENHKDDGKTPELDNLISEGVDAWASYSGVEPKQNTISELAKKNRIIK</sequence>
<accession>A0ABU3FDJ9</accession>
<keyword evidence="2" id="KW-1185">Reference proteome</keyword>
<name>A0ABU3FDJ9_9ENTE</name>
<organism evidence="1 2">
    <name type="scientific">Enterococcus xiangfangensis</name>
    <dbReference type="NCBI Taxonomy" id="1296537"/>
    <lineage>
        <taxon>Bacteria</taxon>
        <taxon>Bacillati</taxon>
        <taxon>Bacillota</taxon>
        <taxon>Bacilli</taxon>
        <taxon>Lactobacillales</taxon>
        <taxon>Enterococcaceae</taxon>
        <taxon>Enterococcus</taxon>
    </lineage>
</organism>
<reference evidence="1" key="1">
    <citation type="submission" date="2023-03" db="EMBL/GenBank/DDBJ databases">
        <authorList>
            <person name="Shen W."/>
            <person name="Cai J."/>
        </authorList>
    </citation>
    <scope>NUCLEOTIDE SEQUENCE</scope>
    <source>
        <strain evidence="1">P66-3</strain>
    </source>
</reference>
<dbReference type="Proteomes" id="UP001181046">
    <property type="component" value="Unassembled WGS sequence"/>
</dbReference>
<gene>
    <name evidence="1" type="ORF">P7H27_13455</name>
</gene>
<evidence type="ECO:0000313" key="1">
    <source>
        <dbReference type="EMBL" id="MDT2760757.1"/>
    </source>
</evidence>
<comment type="caution">
    <text evidence="1">The sequence shown here is derived from an EMBL/GenBank/DDBJ whole genome shotgun (WGS) entry which is preliminary data.</text>
</comment>
<protein>
    <submittedName>
        <fullName evidence="1">Uncharacterized protein</fullName>
    </submittedName>
</protein>
<proteinExistence type="predicted"/>
<evidence type="ECO:0000313" key="2">
    <source>
        <dbReference type="Proteomes" id="UP001181046"/>
    </source>
</evidence>
<dbReference type="RefSeq" id="WP_311815373.1">
    <property type="nucleotide sequence ID" value="NZ_JARQAJ010000014.1"/>
</dbReference>
<dbReference type="EMBL" id="JARQAJ010000014">
    <property type="protein sequence ID" value="MDT2760757.1"/>
    <property type="molecule type" value="Genomic_DNA"/>
</dbReference>